<gene>
    <name evidence="1" type="ORF">GKIL_0620</name>
</gene>
<name>U5QDB2_GLOK1</name>
<protein>
    <submittedName>
        <fullName evidence="1">Uncharacterized protein</fullName>
    </submittedName>
</protein>
<evidence type="ECO:0000313" key="1">
    <source>
        <dbReference type="EMBL" id="AGY56866.1"/>
    </source>
</evidence>
<keyword evidence="2" id="KW-1185">Reference proteome</keyword>
<reference evidence="1 2" key="1">
    <citation type="journal article" date="2013" name="PLoS ONE">
        <title>Cultivation and Complete Genome Sequencing of Gloeobacter kilaueensis sp. nov., from a Lava Cave in Kilauea Caldera, Hawai'i.</title>
        <authorList>
            <person name="Saw J.H."/>
            <person name="Schatz M."/>
            <person name="Brown M.V."/>
            <person name="Kunkel D.D."/>
            <person name="Foster J.S."/>
            <person name="Shick H."/>
            <person name="Christensen S."/>
            <person name="Hou S."/>
            <person name="Wan X."/>
            <person name="Donachie S.P."/>
        </authorList>
    </citation>
    <scope>NUCLEOTIDE SEQUENCE [LARGE SCALE GENOMIC DNA]</scope>
    <source>
        <strain evidence="2">JS</strain>
    </source>
</reference>
<dbReference type="KEGG" id="glj:GKIL_0620"/>
<organism evidence="1 2">
    <name type="scientific">Gloeobacter kilaueensis (strain ATCC BAA-2537 / CCAP 1431/1 / ULC 316 / JS1)</name>
    <dbReference type="NCBI Taxonomy" id="1183438"/>
    <lineage>
        <taxon>Bacteria</taxon>
        <taxon>Bacillati</taxon>
        <taxon>Cyanobacteriota</taxon>
        <taxon>Cyanophyceae</taxon>
        <taxon>Gloeobacterales</taxon>
        <taxon>Gloeobacteraceae</taxon>
        <taxon>Gloeobacter</taxon>
    </lineage>
</organism>
<dbReference type="EMBL" id="CP003587">
    <property type="protein sequence ID" value="AGY56866.1"/>
    <property type="molecule type" value="Genomic_DNA"/>
</dbReference>
<evidence type="ECO:0000313" key="2">
    <source>
        <dbReference type="Proteomes" id="UP000017396"/>
    </source>
</evidence>
<dbReference type="HOGENOM" id="CLU_1358821_0_0_3"/>
<dbReference type="STRING" id="1183438.GKIL_0620"/>
<dbReference type="Proteomes" id="UP000017396">
    <property type="component" value="Chromosome"/>
</dbReference>
<proteinExistence type="predicted"/>
<sequence>MVATVAMGEDNRLGLVLVARRHSPFRGVLAIDMEGSRIQMDTAGLEAKVPGGLERQEHEDFGGALFVEPVQHPTQPVIVEVFGLYAWANQVLGGLADEELLEKVKRSGDEAKSIEDETLQHLAASDALQGMGAQQPVYFFDQAKRVDDCGNDAKVVEVLDLDLRGGRLHPTKIPQALNLPAESGFECITDDIFPNNGLVTC</sequence>
<dbReference type="AlphaFoldDB" id="U5QDB2"/>
<accession>U5QDB2</accession>